<organism evidence="5 6">
    <name type="scientific">Antrodiella citrinella</name>
    <dbReference type="NCBI Taxonomy" id="2447956"/>
    <lineage>
        <taxon>Eukaryota</taxon>
        <taxon>Fungi</taxon>
        <taxon>Dikarya</taxon>
        <taxon>Basidiomycota</taxon>
        <taxon>Agaricomycotina</taxon>
        <taxon>Agaricomycetes</taxon>
        <taxon>Polyporales</taxon>
        <taxon>Steccherinaceae</taxon>
        <taxon>Antrodiella</taxon>
    </lineage>
</organism>
<dbReference type="InterPro" id="IPR051681">
    <property type="entry name" value="Ser/Thr_Kinases-Pseudokinases"/>
</dbReference>
<dbReference type="Gene3D" id="1.25.40.10">
    <property type="entry name" value="Tetratricopeptide repeat domain"/>
    <property type="match status" value="1"/>
</dbReference>
<dbReference type="OrthoDB" id="5809314at2759"/>
<dbReference type="InterPro" id="IPR000719">
    <property type="entry name" value="Prot_kinase_dom"/>
</dbReference>
<sequence length="535" mass="60410">MLRRVLLKLSLRSGLLPAQVFLKGVRCPDKEASKTGGFSDIFCGTYNYEDVALKRLRVFQSVEESRRKALTKDFLRESVTWQSLKHEHVLPFLGVDNTVFQQALCMVLPWMPNGNIREVIDLWKRENGGSVAVDGLASQIHTWLHEISLGLEYLHGEHVVHGDLRGYNILIDANVKVRLADFGLAVLADSVSNANSSKREGNVRWLAPEILDPQRFQKESSRQTYESDVYSFGIVCVESSMPDALWDLAAQCWKKDASERPPITELIASVRVSSKLDEGYWLTLVAASMTGETYQCGWVECDSTFTDVNLLFDHERTQPHLSGFVCARCATKFTELSGFKEHLLDNLECEAADSTVRRERWNEAADLYAEGFHLTAAQYFSCILGNHAVCLVSRGLIFAALGRHEDAISEYREAMNQGHTSIFCDFTIGVSHFALEQYDLALKQFELTLERLGDAVGVNYLHFGLDYKLLSIKVLYNKGACLWKLDPDSDGWDIMEDAAEDMRNAQVHDDRVATNHIYSCPIGVSFRAPDERWDV</sequence>
<protein>
    <submittedName>
        <fullName evidence="5">Uncharacterized protein</fullName>
    </submittedName>
</protein>
<feature type="domain" description="Protein kinase" evidence="3">
    <location>
        <begin position="27"/>
        <end position="272"/>
    </location>
</feature>
<evidence type="ECO:0000256" key="2">
    <source>
        <dbReference type="SAM" id="SignalP"/>
    </source>
</evidence>
<feature type="domain" description="C2H2-type" evidence="4">
    <location>
        <begin position="294"/>
        <end position="320"/>
    </location>
</feature>
<dbReference type="EMBL" id="SGPM01000176">
    <property type="protein sequence ID" value="THH28482.1"/>
    <property type="molecule type" value="Genomic_DNA"/>
</dbReference>
<dbReference type="InterPro" id="IPR013087">
    <property type="entry name" value="Znf_C2H2_type"/>
</dbReference>
<proteinExistence type="predicted"/>
<keyword evidence="1" id="KW-0479">Metal-binding</keyword>
<dbReference type="PROSITE" id="PS00028">
    <property type="entry name" value="ZINC_FINGER_C2H2_1"/>
    <property type="match status" value="1"/>
</dbReference>
<name>A0A4S4MQY0_9APHY</name>
<dbReference type="Proteomes" id="UP000308730">
    <property type="component" value="Unassembled WGS sequence"/>
</dbReference>
<comment type="caution">
    <text evidence="5">The sequence shown here is derived from an EMBL/GenBank/DDBJ whole genome shotgun (WGS) entry which is preliminary data.</text>
</comment>
<dbReference type="GO" id="GO:0005524">
    <property type="term" value="F:ATP binding"/>
    <property type="evidence" value="ECO:0007669"/>
    <property type="project" value="InterPro"/>
</dbReference>
<dbReference type="GO" id="GO:0004674">
    <property type="term" value="F:protein serine/threonine kinase activity"/>
    <property type="evidence" value="ECO:0007669"/>
    <property type="project" value="TreeGrafter"/>
</dbReference>
<evidence type="ECO:0000259" key="4">
    <source>
        <dbReference type="PROSITE" id="PS50157"/>
    </source>
</evidence>
<keyword evidence="1" id="KW-0862">Zinc</keyword>
<keyword evidence="2" id="KW-0732">Signal</keyword>
<dbReference type="SUPFAM" id="SSF48452">
    <property type="entry name" value="TPR-like"/>
    <property type="match status" value="1"/>
</dbReference>
<dbReference type="SUPFAM" id="SSF56112">
    <property type="entry name" value="Protein kinase-like (PK-like)"/>
    <property type="match status" value="1"/>
</dbReference>
<dbReference type="AlphaFoldDB" id="A0A4S4MQY0"/>
<dbReference type="PANTHER" id="PTHR44329:SF214">
    <property type="entry name" value="PROTEIN KINASE DOMAIN-CONTAINING PROTEIN"/>
    <property type="match status" value="1"/>
</dbReference>
<dbReference type="InterPro" id="IPR011009">
    <property type="entry name" value="Kinase-like_dom_sf"/>
</dbReference>
<dbReference type="GO" id="GO:0008270">
    <property type="term" value="F:zinc ion binding"/>
    <property type="evidence" value="ECO:0007669"/>
    <property type="project" value="UniProtKB-KW"/>
</dbReference>
<dbReference type="Gene3D" id="1.10.510.10">
    <property type="entry name" value="Transferase(Phosphotransferase) domain 1"/>
    <property type="match status" value="1"/>
</dbReference>
<dbReference type="PROSITE" id="PS00109">
    <property type="entry name" value="PROTEIN_KINASE_TYR"/>
    <property type="match status" value="1"/>
</dbReference>
<accession>A0A4S4MQY0</accession>
<keyword evidence="6" id="KW-1185">Reference proteome</keyword>
<dbReference type="PROSITE" id="PS50157">
    <property type="entry name" value="ZINC_FINGER_C2H2_2"/>
    <property type="match status" value="1"/>
</dbReference>
<dbReference type="Pfam" id="PF07714">
    <property type="entry name" value="PK_Tyr_Ser-Thr"/>
    <property type="match status" value="1"/>
</dbReference>
<dbReference type="InterPro" id="IPR008266">
    <property type="entry name" value="Tyr_kinase_AS"/>
</dbReference>
<feature type="chain" id="PRO_5020752702" evidence="2">
    <location>
        <begin position="18"/>
        <end position="535"/>
    </location>
</feature>
<dbReference type="Gene3D" id="3.30.160.60">
    <property type="entry name" value="Classic Zinc Finger"/>
    <property type="match status" value="1"/>
</dbReference>
<keyword evidence="1" id="KW-0863">Zinc-finger</keyword>
<dbReference type="PANTHER" id="PTHR44329">
    <property type="entry name" value="SERINE/THREONINE-PROTEIN KINASE TNNI3K-RELATED"/>
    <property type="match status" value="1"/>
</dbReference>
<feature type="signal peptide" evidence="2">
    <location>
        <begin position="1"/>
        <end position="17"/>
    </location>
</feature>
<evidence type="ECO:0000259" key="3">
    <source>
        <dbReference type="PROSITE" id="PS50011"/>
    </source>
</evidence>
<dbReference type="PROSITE" id="PS50011">
    <property type="entry name" value="PROTEIN_KINASE_DOM"/>
    <property type="match status" value="1"/>
</dbReference>
<gene>
    <name evidence="5" type="ORF">EUX98_g5711</name>
</gene>
<evidence type="ECO:0000313" key="6">
    <source>
        <dbReference type="Proteomes" id="UP000308730"/>
    </source>
</evidence>
<evidence type="ECO:0000313" key="5">
    <source>
        <dbReference type="EMBL" id="THH28482.1"/>
    </source>
</evidence>
<dbReference type="InterPro" id="IPR011990">
    <property type="entry name" value="TPR-like_helical_dom_sf"/>
</dbReference>
<evidence type="ECO:0000256" key="1">
    <source>
        <dbReference type="PROSITE-ProRule" id="PRU00042"/>
    </source>
</evidence>
<dbReference type="InterPro" id="IPR001245">
    <property type="entry name" value="Ser-Thr/Tyr_kinase_cat_dom"/>
</dbReference>
<reference evidence="5 6" key="1">
    <citation type="submission" date="2019-02" db="EMBL/GenBank/DDBJ databases">
        <title>Genome sequencing of the rare red list fungi Antrodiella citrinella (Flaviporus citrinellus).</title>
        <authorList>
            <person name="Buettner E."/>
            <person name="Kellner H."/>
        </authorList>
    </citation>
    <scope>NUCLEOTIDE SEQUENCE [LARGE SCALE GENOMIC DNA]</scope>
    <source>
        <strain evidence="5 6">DSM 108506</strain>
    </source>
</reference>